<reference evidence="3 4" key="1">
    <citation type="submission" date="2018-12" db="EMBL/GenBank/DDBJ databases">
        <title>Hymenobacter gummosus sp. nov., isolated from a spring.</title>
        <authorList>
            <person name="Nie L."/>
        </authorList>
    </citation>
    <scope>NUCLEOTIDE SEQUENCE [LARGE SCALE GENOMIC DNA]</scope>
    <source>
        <strain evidence="3 4">KCTC 52166</strain>
    </source>
</reference>
<dbReference type="RefSeq" id="WP_126695844.1">
    <property type="nucleotide sequence ID" value="NZ_RXOF01000019.1"/>
</dbReference>
<evidence type="ECO:0000259" key="2">
    <source>
        <dbReference type="Pfam" id="PF12158"/>
    </source>
</evidence>
<feature type="transmembrane region" description="Helical" evidence="1">
    <location>
        <begin position="6"/>
        <end position="28"/>
    </location>
</feature>
<dbReference type="AlphaFoldDB" id="A0A3S0H1B9"/>
<keyword evidence="1" id="KW-0472">Membrane</keyword>
<evidence type="ECO:0000313" key="3">
    <source>
        <dbReference type="EMBL" id="RTQ45647.1"/>
    </source>
</evidence>
<keyword evidence="1" id="KW-1133">Transmembrane helix</keyword>
<dbReference type="Proteomes" id="UP000282184">
    <property type="component" value="Unassembled WGS sequence"/>
</dbReference>
<keyword evidence="1" id="KW-0812">Transmembrane</keyword>
<dbReference type="Pfam" id="PF12158">
    <property type="entry name" value="DUF3592"/>
    <property type="match status" value="1"/>
</dbReference>
<comment type="caution">
    <text evidence="3">The sequence shown here is derived from an EMBL/GenBank/DDBJ whole genome shotgun (WGS) entry which is preliminary data.</text>
</comment>
<gene>
    <name evidence="3" type="ORF">EJV47_24470</name>
</gene>
<evidence type="ECO:0000256" key="1">
    <source>
        <dbReference type="SAM" id="Phobius"/>
    </source>
</evidence>
<dbReference type="OrthoDB" id="884541at2"/>
<keyword evidence="4" id="KW-1185">Reference proteome</keyword>
<protein>
    <submittedName>
        <fullName evidence="3">DUF3592 domain-containing protein</fullName>
    </submittedName>
</protein>
<sequence>MFLSDSQLVALFGCCSVLVLGVIIVGVIKAFQREIDLKATGIRTTGTVVRNKICWGRTTVVRPVVRFQTQSGQTVERLEEYGVALLIPRYKAGESVQIIYNPADPSDFTIV</sequence>
<dbReference type="InterPro" id="IPR021994">
    <property type="entry name" value="DUF3592"/>
</dbReference>
<evidence type="ECO:0000313" key="4">
    <source>
        <dbReference type="Proteomes" id="UP000282184"/>
    </source>
</evidence>
<organism evidence="3 4">
    <name type="scientific">Hymenobacter gummosus</name>
    <dbReference type="NCBI Taxonomy" id="1776032"/>
    <lineage>
        <taxon>Bacteria</taxon>
        <taxon>Pseudomonadati</taxon>
        <taxon>Bacteroidota</taxon>
        <taxon>Cytophagia</taxon>
        <taxon>Cytophagales</taxon>
        <taxon>Hymenobacteraceae</taxon>
        <taxon>Hymenobacter</taxon>
    </lineage>
</organism>
<name>A0A3S0H1B9_9BACT</name>
<accession>A0A3S0H1B9</accession>
<dbReference type="EMBL" id="RXOF01000019">
    <property type="protein sequence ID" value="RTQ45647.1"/>
    <property type="molecule type" value="Genomic_DNA"/>
</dbReference>
<proteinExistence type="predicted"/>
<feature type="domain" description="DUF3592" evidence="2">
    <location>
        <begin position="44"/>
        <end position="110"/>
    </location>
</feature>